<feature type="region of interest" description="Disordered" evidence="1">
    <location>
        <begin position="1"/>
        <end position="111"/>
    </location>
</feature>
<evidence type="ECO:0000313" key="3">
    <source>
        <dbReference type="Proteomes" id="UP000198639"/>
    </source>
</evidence>
<evidence type="ECO:0000313" key="2">
    <source>
        <dbReference type="EMBL" id="SFD99210.1"/>
    </source>
</evidence>
<evidence type="ECO:0000256" key="1">
    <source>
        <dbReference type="SAM" id="MobiDB-lite"/>
    </source>
</evidence>
<name>A0A1I1X1H2_9BURK</name>
<proteinExistence type="predicted"/>
<organism evidence="2 3">
    <name type="scientific">Massilia yuzhufengensis</name>
    <dbReference type="NCBI Taxonomy" id="1164594"/>
    <lineage>
        <taxon>Bacteria</taxon>
        <taxon>Pseudomonadati</taxon>
        <taxon>Pseudomonadota</taxon>
        <taxon>Betaproteobacteria</taxon>
        <taxon>Burkholderiales</taxon>
        <taxon>Oxalobacteraceae</taxon>
        <taxon>Telluria group</taxon>
        <taxon>Massilia</taxon>
    </lineage>
</organism>
<dbReference type="RefSeq" id="WP_091877554.1">
    <property type="nucleotide sequence ID" value="NZ_FOLD01000054.1"/>
</dbReference>
<accession>A0A1I1X1H2</accession>
<feature type="compositionally biased region" description="Low complexity" evidence="1">
    <location>
        <begin position="15"/>
        <end position="78"/>
    </location>
</feature>
<dbReference type="EMBL" id="FOLD01000054">
    <property type="protein sequence ID" value="SFD99210.1"/>
    <property type="molecule type" value="Genomic_DNA"/>
</dbReference>
<gene>
    <name evidence="2" type="ORF">SAMN05216204_1546</name>
</gene>
<dbReference type="Proteomes" id="UP000198639">
    <property type="component" value="Unassembled WGS sequence"/>
</dbReference>
<feature type="compositionally biased region" description="Polar residues" evidence="1">
    <location>
        <begin position="1"/>
        <end position="13"/>
    </location>
</feature>
<protein>
    <submittedName>
        <fullName evidence="2">DnaJ family protein C member 16</fullName>
    </submittedName>
</protein>
<reference evidence="3" key="1">
    <citation type="submission" date="2016-10" db="EMBL/GenBank/DDBJ databases">
        <authorList>
            <person name="Varghese N."/>
            <person name="Submissions S."/>
        </authorList>
    </citation>
    <scope>NUCLEOTIDE SEQUENCE [LARGE SCALE GENOMIC DNA]</scope>
    <source>
        <strain evidence="3">CGMCC 1.12041</strain>
    </source>
</reference>
<sequence>MNPNQPNDRNQAKPQDAGQGQQADRQQSGSQQSQQPGSQQQGQQQQRNPQQGSQQQGNQHQGNQQQGQQSGGQHASGGTPALDDRDDMERGESARQASEAFKQSDGQRDKR</sequence>
<keyword evidence="3" id="KW-1185">Reference proteome</keyword>
<dbReference type="AlphaFoldDB" id="A0A1I1X1H2"/>